<evidence type="ECO:0000256" key="2">
    <source>
        <dbReference type="ARBA" id="ARBA00023110"/>
    </source>
</evidence>
<keyword evidence="2 4" id="KW-0697">Rotamase</keyword>
<dbReference type="PROSITE" id="PS50072">
    <property type="entry name" value="CSA_PPIASE_2"/>
    <property type="match status" value="1"/>
</dbReference>
<dbReference type="GO" id="GO:0003755">
    <property type="term" value="F:peptidyl-prolyl cis-trans isomerase activity"/>
    <property type="evidence" value="ECO:0007669"/>
    <property type="project" value="UniProtKB-UniRule"/>
</dbReference>
<gene>
    <name evidence="7" type="ORF">C9374_003024</name>
</gene>
<reference evidence="7 8" key="1">
    <citation type="journal article" date="2018" name="BMC Genomics">
        <title>The genome of Naegleria lovaniensis, the basis for a comparative approach to unravel pathogenicity factors of the human pathogenic amoeba N. fowleri.</title>
        <authorList>
            <person name="Liechti N."/>
            <person name="Schurch N."/>
            <person name="Bruggmann R."/>
            <person name="Wittwer M."/>
        </authorList>
    </citation>
    <scope>NUCLEOTIDE SEQUENCE [LARGE SCALE GENOMIC DNA]</scope>
    <source>
        <strain evidence="7 8">ATCC 30569</strain>
    </source>
</reference>
<dbReference type="InterPro" id="IPR002130">
    <property type="entry name" value="Cyclophilin-type_PPIase_dom"/>
</dbReference>
<dbReference type="EMBL" id="PYSW02000017">
    <property type="protein sequence ID" value="KAG2385875.1"/>
    <property type="molecule type" value="Genomic_DNA"/>
</dbReference>
<keyword evidence="8" id="KW-1185">Reference proteome</keyword>
<feature type="domain" description="PPIase cyclophilin-type" evidence="6">
    <location>
        <begin position="24"/>
        <end position="191"/>
    </location>
</feature>
<comment type="function">
    <text evidence="4">PPIases accelerate the folding of proteins. It catalyzes the cis-trans isomerization of proline imidic peptide bonds in oligopeptides.</text>
</comment>
<dbReference type="EC" id="5.2.1.8" evidence="4"/>
<evidence type="ECO:0000256" key="4">
    <source>
        <dbReference type="RuleBase" id="RU363019"/>
    </source>
</evidence>
<dbReference type="AlphaFoldDB" id="A0AA88GS65"/>
<dbReference type="PANTHER" id="PTHR11071:SF561">
    <property type="entry name" value="PEPTIDYL-PROLYL CIS-TRANS ISOMERASE D-RELATED"/>
    <property type="match status" value="1"/>
</dbReference>
<feature type="region of interest" description="Disordered" evidence="5">
    <location>
        <begin position="196"/>
        <end position="268"/>
    </location>
</feature>
<proteinExistence type="inferred from homology"/>
<keyword evidence="3 4" id="KW-0413">Isomerase</keyword>
<dbReference type="PRINTS" id="PR00153">
    <property type="entry name" value="CSAPPISMRASE"/>
</dbReference>
<dbReference type="GeneID" id="68095479"/>
<evidence type="ECO:0000259" key="6">
    <source>
        <dbReference type="PROSITE" id="PS50072"/>
    </source>
</evidence>
<dbReference type="GO" id="GO:0006457">
    <property type="term" value="P:protein folding"/>
    <property type="evidence" value="ECO:0007669"/>
    <property type="project" value="InterPro"/>
</dbReference>
<organism evidence="7 8">
    <name type="scientific">Naegleria lovaniensis</name>
    <name type="common">Amoeba</name>
    <dbReference type="NCBI Taxonomy" id="51637"/>
    <lineage>
        <taxon>Eukaryota</taxon>
        <taxon>Discoba</taxon>
        <taxon>Heterolobosea</taxon>
        <taxon>Tetramitia</taxon>
        <taxon>Eutetramitia</taxon>
        <taxon>Vahlkampfiidae</taxon>
        <taxon>Naegleria</taxon>
    </lineage>
</organism>
<feature type="compositionally biased region" description="Basic and acidic residues" evidence="5">
    <location>
        <begin position="221"/>
        <end position="240"/>
    </location>
</feature>
<evidence type="ECO:0000313" key="7">
    <source>
        <dbReference type="EMBL" id="KAG2385875.1"/>
    </source>
</evidence>
<protein>
    <recommendedName>
        <fullName evidence="4">Peptidyl-prolyl cis-trans isomerase</fullName>
        <shortName evidence="4">PPIase</shortName>
        <ecNumber evidence="4">5.2.1.8</ecNumber>
    </recommendedName>
</protein>
<sequence>MPKDSKLSSSSTLTSRHIKNPRVFFDIAIGDENVGRIIMKLYKHIVPKTAENFRCLCTGEKGIGKETKKPLHFKGTLFHRVVPGFIIQGGDFSEFNGTGGESIYGGYMEDENFILKHSRPGLLSAANAGKDTVGSQFFITLSSDLDYLDGKHVVFGRVIEGMDIVKKIENVKISEDKNRPLEEVIIKNCGELKLKKREPKKKKEASKEESSNKSSSPPKYHSREFRYEPSDTYERRDYYDNRYVPYRGSRNYRDDRYVKGRGSRKYND</sequence>
<accession>A0AA88GS65</accession>
<name>A0AA88GS65_NAELO</name>
<comment type="caution">
    <text evidence="7">The sequence shown here is derived from an EMBL/GenBank/DDBJ whole genome shotgun (WGS) entry which is preliminary data.</text>
</comment>
<dbReference type="InterPro" id="IPR029000">
    <property type="entry name" value="Cyclophilin-like_dom_sf"/>
</dbReference>
<dbReference type="FunFam" id="2.40.100.10:FF:000022">
    <property type="entry name" value="Peptidyl-prolyl cis-trans isomerase CYP95"/>
    <property type="match status" value="1"/>
</dbReference>
<feature type="compositionally biased region" description="Basic residues" evidence="5">
    <location>
        <begin position="259"/>
        <end position="268"/>
    </location>
</feature>
<dbReference type="PANTHER" id="PTHR11071">
    <property type="entry name" value="PEPTIDYL-PROLYL CIS-TRANS ISOMERASE"/>
    <property type="match status" value="1"/>
</dbReference>
<evidence type="ECO:0000256" key="1">
    <source>
        <dbReference type="ARBA" id="ARBA00000971"/>
    </source>
</evidence>
<dbReference type="RefSeq" id="XP_044549868.1">
    <property type="nucleotide sequence ID" value="XM_044692507.1"/>
</dbReference>
<dbReference type="SUPFAM" id="SSF50891">
    <property type="entry name" value="Cyclophilin-like"/>
    <property type="match status" value="1"/>
</dbReference>
<dbReference type="PROSITE" id="PS00170">
    <property type="entry name" value="CSA_PPIASE_1"/>
    <property type="match status" value="1"/>
</dbReference>
<dbReference type="GO" id="GO:0016018">
    <property type="term" value="F:cyclosporin A binding"/>
    <property type="evidence" value="ECO:0007669"/>
    <property type="project" value="TreeGrafter"/>
</dbReference>
<dbReference type="GO" id="GO:0005737">
    <property type="term" value="C:cytoplasm"/>
    <property type="evidence" value="ECO:0007669"/>
    <property type="project" value="TreeGrafter"/>
</dbReference>
<comment type="similarity">
    <text evidence="4">Belongs to the cyclophilin-type PPIase family.</text>
</comment>
<dbReference type="Proteomes" id="UP000816034">
    <property type="component" value="Unassembled WGS sequence"/>
</dbReference>
<evidence type="ECO:0000256" key="3">
    <source>
        <dbReference type="ARBA" id="ARBA00023235"/>
    </source>
</evidence>
<dbReference type="Pfam" id="PF00160">
    <property type="entry name" value="Pro_isomerase"/>
    <property type="match status" value="1"/>
</dbReference>
<evidence type="ECO:0000313" key="8">
    <source>
        <dbReference type="Proteomes" id="UP000816034"/>
    </source>
</evidence>
<evidence type="ECO:0000256" key="5">
    <source>
        <dbReference type="SAM" id="MobiDB-lite"/>
    </source>
</evidence>
<dbReference type="Gene3D" id="2.40.100.10">
    <property type="entry name" value="Cyclophilin-like"/>
    <property type="match status" value="1"/>
</dbReference>
<comment type="catalytic activity">
    <reaction evidence="1 4">
        <text>[protein]-peptidylproline (omega=180) = [protein]-peptidylproline (omega=0)</text>
        <dbReference type="Rhea" id="RHEA:16237"/>
        <dbReference type="Rhea" id="RHEA-COMP:10747"/>
        <dbReference type="Rhea" id="RHEA-COMP:10748"/>
        <dbReference type="ChEBI" id="CHEBI:83833"/>
        <dbReference type="ChEBI" id="CHEBI:83834"/>
        <dbReference type="EC" id="5.2.1.8"/>
    </reaction>
</comment>
<dbReference type="InterPro" id="IPR020892">
    <property type="entry name" value="Cyclophilin-type_PPIase_CS"/>
</dbReference>